<evidence type="ECO:0000313" key="4">
    <source>
        <dbReference type="Proteomes" id="UP001596432"/>
    </source>
</evidence>
<dbReference type="RefSeq" id="WP_274323365.1">
    <property type="nucleotide sequence ID" value="NZ_CP118158.1"/>
</dbReference>
<gene>
    <name evidence="3" type="ORF">ACFQMA_20965</name>
</gene>
<feature type="transmembrane region" description="Helical" evidence="1">
    <location>
        <begin position="15"/>
        <end position="41"/>
    </location>
</feature>
<feature type="transmembrane region" description="Helical" evidence="1">
    <location>
        <begin position="86"/>
        <end position="108"/>
    </location>
</feature>
<reference evidence="3 4" key="1">
    <citation type="journal article" date="2019" name="Int. J. Syst. Evol. Microbiol.">
        <title>The Global Catalogue of Microorganisms (GCM) 10K type strain sequencing project: providing services to taxonomists for standard genome sequencing and annotation.</title>
        <authorList>
            <consortium name="The Broad Institute Genomics Platform"/>
            <consortium name="The Broad Institute Genome Sequencing Center for Infectious Disease"/>
            <person name="Wu L."/>
            <person name="Ma J."/>
        </authorList>
    </citation>
    <scope>NUCLEOTIDE SEQUENCE [LARGE SCALE GENOMIC DNA]</scope>
    <source>
        <strain evidence="3 4">XZYJT29</strain>
    </source>
</reference>
<dbReference type="Proteomes" id="UP001596432">
    <property type="component" value="Unassembled WGS sequence"/>
</dbReference>
<feature type="transmembrane region" description="Helical" evidence="1">
    <location>
        <begin position="53"/>
        <end position="74"/>
    </location>
</feature>
<dbReference type="GeneID" id="78822633"/>
<keyword evidence="1" id="KW-0472">Membrane</keyword>
<dbReference type="AlphaFoldDB" id="A0ABD5Y4Z5"/>
<feature type="domain" description="DUF5658" evidence="2">
    <location>
        <begin position="18"/>
        <end position="104"/>
    </location>
</feature>
<keyword evidence="4" id="KW-1185">Reference proteome</keyword>
<sequence>MATHEGARTDLTSGIWAIALVAFGAFDVALTAAAVGTGVAAEAHPVVRAAIQQFGLVVLPVWKAVLLAGFYALYRATPRPYDVGVPLGLAIAGVGVGIWNVAVVVFAIA</sequence>
<proteinExistence type="predicted"/>
<evidence type="ECO:0000259" key="2">
    <source>
        <dbReference type="Pfam" id="PF18902"/>
    </source>
</evidence>
<dbReference type="Pfam" id="PF18902">
    <property type="entry name" value="DUF5658"/>
    <property type="match status" value="1"/>
</dbReference>
<keyword evidence="1" id="KW-1133">Transmembrane helix</keyword>
<evidence type="ECO:0000256" key="1">
    <source>
        <dbReference type="SAM" id="Phobius"/>
    </source>
</evidence>
<dbReference type="InterPro" id="IPR043717">
    <property type="entry name" value="DUF5658"/>
</dbReference>
<name>A0ABD5Y4Z5_9EURY</name>
<evidence type="ECO:0000313" key="3">
    <source>
        <dbReference type="EMBL" id="MFC7142297.1"/>
    </source>
</evidence>
<organism evidence="3 4">
    <name type="scientific">Halosimplex aquaticum</name>
    <dbReference type="NCBI Taxonomy" id="3026162"/>
    <lineage>
        <taxon>Archaea</taxon>
        <taxon>Methanobacteriati</taxon>
        <taxon>Methanobacteriota</taxon>
        <taxon>Stenosarchaea group</taxon>
        <taxon>Halobacteria</taxon>
        <taxon>Halobacteriales</taxon>
        <taxon>Haloarculaceae</taxon>
        <taxon>Halosimplex</taxon>
    </lineage>
</organism>
<accession>A0ABD5Y4Z5</accession>
<keyword evidence="1" id="KW-0812">Transmembrane</keyword>
<protein>
    <recommendedName>
        <fullName evidence="2">DUF5658 domain-containing protein</fullName>
    </recommendedName>
</protein>
<dbReference type="EMBL" id="JBHTAS010000001">
    <property type="protein sequence ID" value="MFC7142297.1"/>
    <property type="molecule type" value="Genomic_DNA"/>
</dbReference>
<comment type="caution">
    <text evidence="3">The sequence shown here is derived from an EMBL/GenBank/DDBJ whole genome shotgun (WGS) entry which is preliminary data.</text>
</comment>